<proteinExistence type="predicted"/>
<gene>
    <name evidence="4" type="ORF">SLS59_001761</name>
</gene>
<sequence length="177" mass="19679">MAADVILFLLRRTAVRAISATPSKAFLATPRSISTFTPAFRTQQKWAVSAFQRRFASDDVVKKEEVAAEAPEDFAQTIAEPITEDGLTPVQKDAQAEPTNASETVDADALQQAGRRTDRPKRTTERREKSDAPPNNVVYVGNLYYEVTADQVKRVFSRFGEVENVKIVFDNRGLSRG</sequence>
<dbReference type="InterPro" id="IPR035979">
    <property type="entry name" value="RBD_domain_sf"/>
</dbReference>
<reference evidence="4 5" key="1">
    <citation type="submission" date="2024-02" db="EMBL/GenBank/DDBJ databases">
        <title>De novo assembly and annotation of 12 fungi associated with fruit tree decline syndrome in Ontario, Canada.</title>
        <authorList>
            <person name="Sulman M."/>
            <person name="Ellouze W."/>
            <person name="Ilyukhin E."/>
        </authorList>
    </citation>
    <scope>NUCLEOTIDE SEQUENCE [LARGE SCALE GENOMIC DNA]</scope>
    <source>
        <strain evidence="4 5">M97-236</strain>
    </source>
</reference>
<dbReference type="Proteomes" id="UP001521222">
    <property type="component" value="Unassembled WGS sequence"/>
</dbReference>
<dbReference type="PROSITE" id="PS50102">
    <property type="entry name" value="RRM"/>
    <property type="match status" value="1"/>
</dbReference>
<feature type="region of interest" description="Disordered" evidence="2">
    <location>
        <begin position="79"/>
        <end position="135"/>
    </location>
</feature>
<evidence type="ECO:0000256" key="2">
    <source>
        <dbReference type="SAM" id="MobiDB-lite"/>
    </source>
</evidence>
<feature type="domain" description="RRM" evidence="3">
    <location>
        <begin position="136"/>
        <end position="177"/>
    </location>
</feature>
<evidence type="ECO:0000313" key="4">
    <source>
        <dbReference type="EMBL" id="KAL1609395.1"/>
    </source>
</evidence>
<accession>A0ABR3RY90</accession>
<organism evidence="4 5">
    <name type="scientific">Nothophoma quercina</name>
    <dbReference type="NCBI Taxonomy" id="749835"/>
    <lineage>
        <taxon>Eukaryota</taxon>
        <taxon>Fungi</taxon>
        <taxon>Dikarya</taxon>
        <taxon>Ascomycota</taxon>
        <taxon>Pezizomycotina</taxon>
        <taxon>Dothideomycetes</taxon>
        <taxon>Pleosporomycetidae</taxon>
        <taxon>Pleosporales</taxon>
        <taxon>Pleosporineae</taxon>
        <taxon>Didymellaceae</taxon>
        <taxon>Nothophoma</taxon>
    </lineage>
</organism>
<dbReference type="InterPro" id="IPR000504">
    <property type="entry name" value="RRM_dom"/>
</dbReference>
<evidence type="ECO:0000256" key="1">
    <source>
        <dbReference type="PROSITE-ProRule" id="PRU00176"/>
    </source>
</evidence>
<dbReference type="EMBL" id="JAKIXB020000004">
    <property type="protein sequence ID" value="KAL1609395.1"/>
    <property type="molecule type" value="Genomic_DNA"/>
</dbReference>
<dbReference type="InterPro" id="IPR012677">
    <property type="entry name" value="Nucleotide-bd_a/b_plait_sf"/>
</dbReference>
<dbReference type="SUPFAM" id="SSF54928">
    <property type="entry name" value="RNA-binding domain, RBD"/>
    <property type="match status" value="1"/>
</dbReference>
<dbReference type="Gene3D" id="3.30.70.330">
    <property type="match status" value="1"/>
</dbReference>
<comment type="caution">
    <text evidence="4">The sequence shown here is derived from an EMBL/GenBank/DDBJ whole genome shotgun (WGS) entry which is preliminary data.</text>
</comment>
<keyword evidence="5" id="KW-1185">Reference proteome</keyword>
<keyword evidence="1" id="KW-0694">RNA-binding</keyword>
<name>A0ABR3RY90_9PLEO</name>
<dbReference type="CDD" id="cd00590">
    <property type="entry name" value="RRM_SF"/>
    <property type="match status" value="1"/>
</dbReference>
<evidence type="ECO:0000259" key="3">
    <source>
        <dbReference type="PROSITE" id="PS50102"/>
    </source>
</evidence>
<protein>
    <recommendedName>
        <fullName evidence="3">RRM domain-containing protein</fullName>
    </recommendedName>
</protein>
<evidence type="ECO:0000313" key="5">
    <source>
        <dbReference type="Proteomes" id="UP001521222"/>
    </source>
</evidence>
<feature type="compositionally biased region" description="Basic and acidic residues" evidence="2">
    <location>
        <begin position="115"/>
        <end position="131"/>
    </location>
</feature>
<dbReference type="Pfam" id="PF00076">
    <property type="entry name" value="RRM_1"/>
    <property type="match status" value="1"/>
</dbReference>